<feature type="chain" id="PRO_5027735783" evidence="2">
    <location>
        <begin position="20"/>
        <end position="707"/>
    </location>
</feature>
<dbReference type="OrthoDB" id="5917548at2759"/>
<keyword evidence="2" id="KW-0732">Signal</keyword>
<gene>
    <name evidence="3" type="ORF">MENT_LOCUS5922</name>
</gene>
<dbReference type="PANTHER" id="PTHR21523:SF46">
    <property type="entry name" value="MLT-TEN (MLT-10) RELATED"/>
    <property type="match status" value="1"/>
</dbReference>
<name>A0A6V7TYD6_MELEN</name>
<keyword evidence="1" id="KW-0472">Membrane</keyword>
<feature type="transmembrane region" description="Helical" evidence="1">
    <location>
        <begin position="588"/>
        <end position="611"/>
    </location>
</feature>
<feature type="transmembrane region" description="Helical" evidence="1">
    <location>
        <begin position="623"/>
        <end position="646"/>
    </location>
</feature>
<dbReference type="Proteomes" id="UP000580250">
    <property type="component" value="Unassembled WGS sequence"/>
</dbReference>
<sequence>MLLLLIFLYFVFSMNSVKSTVLHKMEQELNKFDKLRVNPDSFEKIKNLHENLYYGAVKALLGQLGKLHFKQLPEYERLKLAKCLDKIENRYDLVSPAKCLIQSRDRLILLQKEEKLKDQIYFNFDEEKEILKNNEVIVTFGGIKVAQKLPSKRMEKLKRTELKAELKDFTKHPHMLSRILIPLAQMRLQKYGGNVLRRRMKKIREEIQKQRETDPKENFKVRTANNVDPLSNGKENNLAAKISSLLVKSLGPKSKNADIKWAKTYKTLQRLSEQIERGKNFPGSNLYEKRMYDIVLDRKNPSLSPMERRSPLGLLQQGMKLIDLLPGNKNNKKNGSETNNIRLFSPRFMPLAPDKGGPANPKSLLSPTLFALYDEKDNHSFANVPEMMRKAGVPEKYRQSIIGTLMELTGTTDHLEKAFNLLKKVDFFDEGVGHPIMKATDKLLNNFFNLEDSLDKRQRLEFKERGFTFGKKSQLLKIYRDDQGQQKLLPDSELDRFDKYEKMSESEKELALWETIRELAEGRAISLTNASKNPEDHQQQHQRTKRFSTTVFSPIILSPFHFAPFFGLSVFGPVILSPSTFSRNLKIIFNLFFNYFKAYILSPSVASPWIITPGVGNPYILSPYVFGPFILGPLVLHPFILSPYVLSPNILNPYVLSPIILNPIALSPDILSPQVLGGAILSPGILSPAIFTQTYFMVSLFSPTFLS</sequence>
<reference evidence="3 4" key="1">
    <citation type="submission" date="2020-08" db="EMBL/GenBank/DDBJ databases">
        <authorList>
            <person name="Koutsovoulos G."/>
            <person name="Danchin GJ E."/>
        </authorList>
    </citation>
    <scope>NUCLEOTIDE SEQUENCE [LARGE SCALE GENOMIC DNA]</scope>
</reference>
<evidence type="ECO:0000256" key="2">
    <source>
        <dbReference type="SAM" id="SignalP"/>
    </source>
</evidence>
<dbReference type="AlphaFoldDB" id="A0A6V7TYD6"/>
<proteinExistence type="predicted"/>
<organism evidence="3 4">
    <name type="scientific">Meloidogyne enterolobii</name>
    <name type="common">Root-knot nematode worm</name>
    <name type="synonym">Meloidogyne mayaguensis</name>
    <dbReference type="NCBI Taxonomy" id="390850"/>
    <lineage>
        <taxon>Eukaryota</taxon>
        <taxon>Metazoa</taxon>
        <taxon>Ecdysozoa</taxon>
        <taxon>Nematoda</taxon>
        <taxon>Chromadorea</taxon>
        <taxon>Rhabditida</taxon>
        <taxon>Tylenchina</taxon>
        <taxon>Tylenchomorpha</taxon>
        <taxon>Tylenchoidea</taxon>
        <taxon>Meloidogynidae</taxon>
        <taxon>Meloidogyninae</taxon>
        <taxon>Meloidogyne</taxon>
    </lineage>
</organism>
<feature type="signal peptide" evidence="2">
    <location>
        <begin position="1"/>
        <end position="19"/>
    </location>
</feature>
<keyword evidence="1" id="KW-0812">Transmembrane</keyword>
<evidence type="ECO:0000313" key="3">
    <source>
        <dbReference type="EMBL" id="CAD2138832.1"/>
    </source>
</evidence>
<dbReference type="PANTHER" id="PTHR21523">
    <property type="match status" value="1"/>
</dbReference>
<evidence type="ECO:0000256" key="1">
    <source>
        <dbReference type="SAM" id="Phobius"/>
    </source>
</evidence>
<dbReference type="EMBL" id="CAJEWN010000022">
    <property type="protein sequence ID" value="CAD2138832.1"/>
    <property type="molecule type" value="Genomic_DNA"/>
</dbReference>
<protein>
    <submittedName>
        <fullName evidence="3">Uncharacterized protein</fullName>
    </submittedName>
</protein>
<keyword evidence="1" id="KW-1133">Transmembrane helix</keyword>
<comment type="caution">
    <text evidence="3">The sequence shown here is derived from an EMBL/GenBank/DDBJ whole genome shotgun (WGS) entry which is preliminary data.</text>
</comment>
<dbReference type="InterPro" id="IPR006954">
    <property type="entry name" value="Mlt-10-like"/>
</dbReference>
<evidence type="ECO:0000313" key="4">
    <source>
        <dbReference type="Proteomes" id="UP000580250"/>
    </source>
</evidence>
<feature type="transmembrane region" description="Helical" evidence="1">
    <location>
        <begin position="551"/>
        <end position="576"/>
    </location>
</feature>
<accession>A0A6V7TYD6</accession>
<dbReference type="Pfam" id="PF04870">
    <property type="entry name" value="Moulting_cycle"/>
    <property type="match status" value="1"/>
</dbReference>